<proteinExistence type="predicted"/>
<keyword evidence="5" id="KW-0539">Nucleus</keyword>
<evidence type="ECO:0000256" key="6">
    <source>
        <dbReference type="SAM" id="MobiDB-lite"/>
    </source>
</evidence>
<evidence type="ECO:0000313" key="8">
    <source>
        <dbReference type="EMBL" id="GBF94904.1"/>
    </source>
</evidence>
<keyword evidence="4" id="KW-0804">Transcription</keyword>
<dbReference type="Gene3D" id="3.30.730.10">
    <property type="entry name" value="AP2/ERF domain"/>
    <property type="match status" value="1"/>
</dbReference>
<reference evidence="8 9" key="1">
    <citation type="journal article" date="2018" name="Sci. Rep.">
        <title>Raphidocelis subcapitata (=Pseudokirchneriella subcapitata) provides an insight into genome evolution and environmental adaptations in the Sphaeropleales.</title>
        <authorList>
            <person name="Suzuki S."/>
            <person name="Yamaguchi H."/>
            <person name="Nakajima N."/>
            <person name="Kawachi M."/>
        </authorList>
    </citation>
    <scope>NUCLEOTIDE SEQUENCE [LARGE SCALE GENOMIC DNA]</scope>
    <source>
        <strain evidence="8 9">NIES-35</strain>
    </source>
</reference>
<protein>
    <recommendedName>
        <fullName evidence="7">AP2/ERF domain-containing protein</fullName>
    </recommendedName>
</protein>
<dbReference type="Proteomes" id="UP000247498">
    <property type="component" value="Unassembled WGS sequence"/>
</dbReference>
<dbReference type="AlphaFoldDB" id="A0A2V0P4W2"/>
<keyword evidence="9" id="KW-1185">Reference proteome</keyword>
<evidence type="ECO:0000259" key="7">
    <source>
        <dbReference type="PROSITE" id="PS51032"/>
    </source>
</evidence>
<evidence type="ECO:0000256" key="2">
    <source>
        <dbReference type="ARBA" id="ARBA00023015"/>
    </source>
</evidence>
<comment type="caution">
    <text evidence="8">The sequence shown here is derived from an EMBL/GenBank/DDBJ whole genome shotgun (WGS) entry which is preliminary data.</text>
</comment>
<feature type="compositionally biased region" description="Gly residues" evidence="6">
    <location>
        <begin position="245"/>
        <end position="254"/>
    </location>
</feature>
<dbReference type="GO" id="GO:0005634">
    <property type="term" value="C:nucleus"/>
    <property type="evidence" value="ECO:0007669"/>
    <property type="project" value="UniProtKB-SubCell"/>
</dbReference>
<dbReference type="SUPFAM" id="SSF54171">
    <property type="entry name" value="DNA-binding domain"/>
    <property type="match status" value="1"/>
</dbReference>
<dbReference type="InterPro" id="IPR016177">
    <property type="entry name" value="DNA-bd_dom_sf"/>
</dbReference>
<feature type="domain" description="AP2/ERF" evidence="7">
    <location>
        <begin position="92"/>
        <end position="148"/>
    </location>
</feature>
<dbReference type="SMART" id="SM00380">
    <property type="entry name" value="AP2"/>
    <property type="match status" value="1"/>
</dbReference>
<sequence length="254" mass="24969">MDEKDKPGAAEIVRSIARLFGRRAGARNLGALGAAAASVGAPGGSPASGSVIDELPGGAHRAASHGGTASGGAGLSAEVPRGGGGPQGKESQFRGVYWNENSGRWYSRIRHDKKLLYLGCFDDEAEAARAFDAKAVELRGAQTRTNFPIGSDLLPTGHAGHDAELGGAGAVAVAAGGADAPPAGAASGSAAPAGRQLGGGVGGGVRVNLLASFNLSAAASAGTGQTAEGLAAAQQLCRQREGDEPTGGDGDQQH</sequence>
<dbReference type="GO" id="GO:0003677">
    <property type="term" value="F:DNA binding"/>
    <property type="evidence" value="ECO:0007669"/>
    <property type="project" value="UniProtKB-KW"/>
</dbReference>
<evidence type="ECO:0000256" key="3">
    <source>
        <dbReference type="ARBA" id="ARBA00023125"/>
    </source>
</evidence>
<evidence type="ECO:0000256" key="1">
    <source>
        <dbReference type="ARBA" id="ARBA00004123"/>
    </source>
</evidence>
<feature type="region of interest" description="Disordered" evidence="6">
    <location>
        <begin position="224"/>
        <end position="254"/>
    </location>
</feature>
<keyword evidence="2" id="KW-0805">Transcription regulation</keyword>
<dbReference type="GO" id="GO:0003700">
    <property type="term" value="F:DNA-binding transcription factor activity"/>
    <property type="evidence" value="ECO:0007669"/>
    <property type="project" value="InterPro"/>
</dbReference>
<dbReference type="EMBL" id="BDRX01000057">
    <property type="protein sequence ID" value="GBF94904.1"/>
    <property type="molecule type" value="Genomic_DNA"/>
</dbReference>
<evidence type="ECO:0000256" key="4">
    <source>
        <dbReference type="ARBA" id="ARBA00023163"/>
    </source>
</evidence>
<dbReference type="InterPro" id="IPR036955">
    <property type="entry name" value="AP2/ERF_dom_sf"/>
</dbReference>
<evidence type="ECO:0000256" key="5">
    <source>
        <dbReference type="ARBA" id="ARBA00023242"/>
    </source>
</evidence>
<dbReference type="InterPro" id="IPR001471">
    <property type="entry name" value="AP2/ERF_dom"/>
</dbReference>
<organism evidence="8 9">
    <name type="scientific">Raphidocelis subcapitata</name>
    <dbReference type="NCBI Taxonomy" id="307507"/>
    <lineage>
        <taxon>Eukaryota</taxon>
        <taxon>Viridiplantae</taxon>
        <taxon>Chlorophyta</taxon>
        <taxon>core chlorophytes</taxon>
        <taxon>Chlorophyceae</taxon>
        <taxon>CS clade</taxon>
        <taxon>Sphaeropleales</taxon>
        <taxon>Selenastraceae</taxon>
        <taxon>Raphidocelis</taxon>
    </lineage>
</organism>
<dbReference type="InterPro" id="IPR050913">
    <property type="entry name" value="AP2/ERF_ERF"/>
</dbReference>
<dbReference type="STRING" id="307507.A0A2V0P4W2"/>
<gene>
    <name evidence="8" type="ORF">Rsub_08147</name>
</gene>
<name>A0A2V0P4W2_9CHLO</name>
<dbReference type="PANTHER" id="PTHR31194:SF201">
    <property type="entry name" value="AP2_ERF DOMAIN-CONTAINING PROTEIN"/>
    <property type="match status" value="1"/>
</dbReference>
<feature type="compositionally biased region" description="Low complexity" evidence="6">
    <location>
        <begin position="57"/>
        <end position="67"/>
    </location>
</feature>
<evidence type="ECO:0000313" key="9">
    <source>
        <dbReference type="Proteomes" id="UP000247498"/>
    </source>
</evidence>
<dbReference type="PROSITE" id="PS51032">
    <property type="entry name" value="AP2_ERF"/>
    <property type="match status" value="1"/>
</dbReference>
<accession>A0A2V0P4W2</accession>
<dbReference type="PANTHER" id="PTHR31194">
    <property type="entry name" value="SHN SHINE , DNA BINDING / TRANSCRIPTION FACTOR"/>
    <property type="match status" value="1"/>
</dbReference>
<feature type="region of interest" description="Disordered" evidence="6">
    <location>
        <begin position="55"/>
        <end position="92"/>
    </location>
</feature>
<dbReference type="InParanoid" id="A0A2V0P4W2"/>
<comment type="subcellular location">
    <subcellularLocation>
        <location evidence="1">Nucleus</location>
    </subcellularLocation>
</comment>
<dbReference type="CDD" id="cd00018">
    <property type="entry name" value="AP2"/>
    <property type="match status" value="1"/>
</dbReference>
<keyword evidence="3" id="KW-0238">DNA-binding</keyword>